<comment type="caution">
    <text evidence="1">The sequence shown here is derived from an EMBL/GenBank/DDBJ whole genome shotgun (WGS) entry which is preliminary data.</text>
</comment>
<reference evidence="2" key="1">
    <citation type="submission" date="2018-01" db="EMBL/GenBank/DDBJ databases">
        <title>Draft Genome Sequence of the Radioresistant Bacterium Deinococcus aerius TR0125, Isolated from the Higher Atmosphere above Japan.</title>
        <authorList>
            <person name="Satoh K."/>
            <person name="Arai H."/>
            <person name="Sanzen T."/>
            <person name="Kawaguchi Y."/>
            <person name="Hayashi H."/>
            <person name="Yokobori S."/>
            <person name="Yamagishi A."/>
            <person name="Oono Y."/>
            <person name="Narumi I."/>
        </authorList>
    </citation>
    <scope>NUCLEOTIDE SEQUENCE [LARGE SCALE GENOMIC DNA]</scope>
    <source>
        <strain evidence="2">TR0125</strain>
    </source>
</reference>
<dbReference type="Proteomes" id="UP000236569">
    <property type="component" value="Unassembled WGS sequence"/>
</dbReference>
<dbReference type="OrthoDB" id="9826673at2"/>
<name>A0A2I9CUY4_9DEIO</name>
<dbReference type="EMBL" id="BFAG01000005">
    <property type="protein sequence ID" value="GBF05704.1"/>
    <property type="molecule type" value="Genomic_DNA"/>
</dbReference>
<evidence type="ECO:0000313" key="2">
    <source>
        <dbReference type="Proteomes" id="UP000236569"/>
    </source>
</evidence>
<evidence type="ECO:0000313" key="1">
    <source>
        <dbReference type="EMBL" id="GBF05704.1"/>
    </source>
</evidence>
<protein>
    <submittedName>
        <fullName evidence="1">Uncharacterized protein</fullName>
    </submittedName>
</protein>
<dbReference type="AlphaFoldDB" id="A0A2I9CUY4"/>
<sequence>MVPSELEFVGVLPEVEGRVLEGLRIEGMIQNGVQEGRCHIAYWRMEGQWWRSFAEGYALHIRQWGEEPVSWDGGPKYLYPVTEVAQECYGLPLRQLEIFIFNDCPALRLMLEDGRAIECLSNEQGFSWNRAVLRSPDGSTTSL</sequence>
<accession>A0A2I9CUY4</accession>
<dbReference type="RefSeq" id="WP_103129124.1">
    <property type="nucleotide sequence ID" value="NZ_BFAG01000005.1"/>
</dbReference>
<gene>
    <name evidence="1" type="ORF">DAERI_050213</name>
</gene>
<keyword evidence="2" id="KW-1185">Reference proteome</keyword>
<proteinExistence type="predicted"/>
<organism evidence="1 2">
    <name type="scientific">Deinococcus aerius</name>
    <dbReference type="NCBI Taxonomy" id="200253"/>
    <lineage>
        <taxon>Bacteria</taxon>
        <taxon>Thermotogati</taxon>
        <taxon>Deinococcota</taxon>
        <taxon>Deinococci</taxon>
        <taxon>Deinococcales</taxon>
        <taxon>Deinococcaceae</taxon>
        <taxon>Deinococcus</taxon>
    </lineage>
</organism>